<dbReference type="Pfam" id="PF00188">
    <property type="entry name" value="CAP"/>
    <property type="match status" value="1"/>
</dbReference>
<dbReference type="OrthoDB" id="337038at2759"/>
<dbReference type="AlphaFoldDB" id="A0A1U7ZHB9"/>
<dbReference type="InterPro" id="IPR035940">
    <property type="entry name" value="CAP_sf"/>
</dbReference>
<dbReference type="PRINTS" id="PR00837">
    <property type="entry name" value="V5TPXLIKE"/>
</dbReference>
<feature type="chain" id="PRO_5011902137" evidence="4">
    <location>
        <begin position="26"/>
        <end position="162"/>
    </location>
</feature>
<evidence type="ECO:0000256" key="4">
    <source>
        <dbReference type="SAM" id="SignalP"/>
    </source>
</evidence>
<dbReference type="PROSITE" id="PS01009">
    <property type="entry name" value="CRISP_1"/>
    <property type="match status" value="1"/>
</dbReference>
<evidence type="ECO:0000313" key="8">
    <source>
        <dbReference type="RefSeq" id="XP_010252398.1"/>
    </source>
</evidence>
<evidence type="ECO:0000256" key="1">
    <source>
        <dbReference type="ARBA" id="ARBA00009923"/>
    </source>
</evidence>
<organism evidence="6 7">
    <name type="scientific">Nelumbo nucifera</name>
    <name type="common">Sacred lotus</name>
    <dbReference type="NCBI Taxonomy" id="4432"/>
    <lineage>
        <taxon>Eukaryota</taxon>
        <taxon>Viridiplantae</taxon>
        <taxon>Streptophyta</taxon>
        <taxon>Embryophyta</taxon>
        <taxon>Tracheophyta</taxon>
        <taxon>Spermatophyta</taxon>
        <taxon>Magnoliopsida</taxon>
        <taxon>Proteales</taxon>
        <taxon>Nelumbonaceae</taxon>
        <taxon>Nelumbo</taxon>
    </lineage>
</organism>
<evidence type="ECO:0000313" key="7">
    <source>
        <dbReference type="RefSeq" id="XP_010252394.1"/>
    </source>
</evidence>
<dbReference type="KEGG" id="nnu:104593969"/>
<dbReference type="GO" id="GO:0005615">
    <property type="term" value="C:extracellular space"/>
    <property type="evidence" value="ECO:0000318"/>
    <property type="project" value="GO_Central"/>
</dbReference>
<reference evidence="7 8" key="1">
    <citation type="submission" date="2025-04" db="UniProtKB">
        <authorList>
            <consortium name="RefSeq"/>
        </authorList>
    </citation>
    <scope>IDENTIFICATION</scope>
</reference>
<dbReference type="InterPro" id="IPR001283">
    <property type="entry name" value="CRISP-related"/>
</dbReference>
<evidence type="ECO:0000313" key="6">
    <source>
        <dbReference type="Proteomes" id="UP000189703"/>
    </source>
</evidence>
<comment type="similarity">
    <text evidence="1">Belongs to the CRISP family.</text>
</comment>
<sequence>MALCRAKSSLFILMVGLALLHVSEAQDSPQDYINAHNEARRAVGVGPMTWDNTLAGYAQRYANQRIGDCAMKHSNGPYGENLAAAMPSLSGTNAVKMWVNEKQFYDYNSNSCAAGKVCGHYTQVVWRSSVRLGCAKVHCNNGWDFVICNYAPRGNYVGQRPY</sequence>
<keyword evidence="2 4" id="KW-0732">Signal</keyword>
<dbReference type="InterPro" id="IPR014044">
    <property type="entry name" value="CAP_dom"/>
</dbReference>
<feature type="signal peptide" evidence="4">
    <location>
        <begin position="1"/>
        <end position="25"/>
    </location>
</feature>
<protein>
    <submittedName>
        <fullName evidence="7 8">Basic form of pathogenesis-related protein 1-like</fullName>
    </submittedName>
</protein>
<dbReference type="SUPFAM" id="SSF55797">
    <property type="entry name" value="PR-1-like"/>
    <property type="match status" value="1"/>
</dbReference>
<dbReference type="RefSeq" id="XP_010252394.1">
    <property type="nucleotide sequence ID" value="XM_010254092.2"/>
</dbReference>
<dbReference type="PROSITE" id="PS01010">
    <property type="entry name" value="CRISP_2"/>
    <property type="match status" value="1"/>
</dbReference>
<keyword evidence="3" id="KW-1015">Disulfide bond</keyword>
<name>A0A1U7ZHB9_NELNU</name>
<feature type="domain" description="SCP" evidence="5">
    <location>
        <begin position="27"/>
        <end position="158"/>
    </location>
</feature>
<dbReference type="PANTHER" id="PTHR10334">
    <property type="entry name" value="CYSTEINE-RICH SECRETORY PROTEIN-RELATED"/>
    <property type="match status" value="1"/>
</dbReference>
<dbReference type="RefSeq" id="XP_010252398.1">
    <property type="nucleotide sequence ID" value="XM_010254096.2"/>
</dbReference>
<evidence type="ECO:0000256" key="3">
    <source>
        <dbReference type="ARBA" id="ARBA00023157"/>
    </source>
</evidence>
<dbReference type="CDD" id="cd05381">
    <property type="entry name" value="CAP_PR-1"/>
    <property type="match status" value="1"/>
</dbReference>
<dbReference type="KEGG" id="nnu:104593971"/>
<dbReference type="GO" id="GO:0098542">
    <property type="term" value="P:defense response to other organism"/>
    <property type="evidence" value="ECO:0007669"/>
    <property type="project" value="UniProtKB-ARBA"/>
</dbReference>
<accession>A0A1U7ZHB9</accession>
<dbReference type="Gene3D" id="3.40.33.10">
    <property type="entry name" value="CAP"/>
    <property type="match status" value="1"/>
</dbReference>
<proteinExistence type="inferred from homology"/>
<dbReference type="eggNOG" id="KOG3017">
    <property type="taxonomic scope" value="Eukaryota"/>
</dbReference>
<dbReference type="Proteomes" id="UP000189703">
    <property type="component" value="Unplaced"/>
</dbReference>
<evidence type="ECO:0000256" key="2">
    <source>
        <dbReference type="ARBA" id="ARBA00022729"/>
    </source>
</evidence>
<dbReference type="STRING" id="4432.A0A1U7ZHB9"/>
<keyword evidence="6" id="KW-1185">Reference proteome</keyword>
<gene>
    <name evidence="7" type="primary">LOC104593969</name>
    <name evidence="8" type="synonym">LOC104593971</name>
</gene>
<dbReference type="FunFam" id="3.40.33.10:FF:000006">
    <property type="entry name" value="Putative pathogenesis-related protein 1"/>
    <property type="match status" value="1"/>
</dbReference>
<dbReference type="SMART" id="SM00198">
    <property type="entry name" value="SCP"/>
    <property type="match status" value="1"/>
</dbReference>
<dbReference type="InterPro" id="IPR018244">
    <property type="entry name" value="Allrgn_V5/Tpx1_CS"/>
</dbReference>
<feature type="unsure residue" description="D or N" evidence="7">
    <location>
        <position position="106"/>
    </location>
</feature>
<evidence type="ECO:0000259" key="5">
    <source>
        <dbReference type="SMART" id="SM00198"/>
    </source>
</evidence>